<dbReference type="EMBL" id="JADEXG010000002">
    <property type="protein sequence ID" value="MBE9075979.1"/>
    <property type="molecule type" value="Genomic_DNA"/>
</dbReference>
<dbReference type="AlphaFoldDB" id="A0A8J7DQ64"/>
<proteinExistence type="predicted"/>
<dbReference type="RefSeq" id="WP_193904641.1">
    <property type="nucleotide sequence ID" value="NZ_JADEXG010000002.1"/>
</dbReference>
<evidence type="ECO:0000313" key="4">
    <source>
        <dbReference type="Proteomes" id="UP000636505"/>
    </source>
</evidence>
<protein>
    <submittedName>
        <fullName evidence="3">DUF262 domain-containing protein</fullName>
    </submittedName>
</protein>
<dbReference type="InterPro" id="IPR004919">
    <property type="entry name" value="GmrSD_N"/>
</dbReference>
<dbReference type="PANTHER" id="PTHR35149:SF2">
    <property type="entry name" value="DUF262 DOMAIN-CONTAINING PROTEIN"/>
    <property type="match status" value="1"/>
</dbReference>
<name>A0A8J7DQ64_9CYAN</name>
<accession>A0A8J7DQ64</accession>
<evidence type="ECO:0000313" key="3">
    <source>
        <dbReference type="EMBL" id="MBE9075979.1"/>
    </source>
</evidence>
<comment type="caution">
    <text evidence="3">The sequence shown here is derived from an EMBL/GenBank/DDBJ whole genome shotgun (WGS) entry which is preliminary data.</text>
</comment>
<gene>
    <name evidence="3" type="ORF">IQ241_01485</name>
</gene>
<keyword evidence="4" id="KW-1185">Reference proteome</keyword>
<dbReference type="Pfam" id="PF03235">
    <property type="entry name" value="GmrSD_N"/>
    <property type="match status" value="1"/>
</dbReference>
<dbReference type="Proteomes" id="UP000636505">
    <property type="component" value="Unassembled WGS sequence"/>
</dbReference>
<evidence type="ECO:0000259" key="2">
    <source>
        <dbReference type="Pfam" id="PF07510"/>
    </source>
</evidence>
<reference evidence="3" key="1">
    <citation type="submission" date="2020-10" db="EMBL/GenBank/DDBJ databases">
        <authorList>
            <person name="Castelo-Branco R."/>
            <person name="Eusebio N."/>
            <person name="Adriana R."/>
            <person name="Vieira A."/>
            <person name="Brugerolle De Fraissinette N."/>
            <person name="Rezende De Castro R."/>
            <person name="Schneider M.P."/>
            <person name="Vasconcelos V."/>
            <person name="Leao P.N."/>
        </authorList>
    </citation>
    <scope>NUCLEOTIDE SEQUENCE</scope>
    <source>
        <strain evidence="3">LEGE 07310</strain>
    </source>
</reference>
<evidence type="ECO:0000259" key="1">
    <source>
        <dbReference type="Pfam" id="PF03235"/>
    </source>
</evidence>
<dbReference type="Pfam" id="PF07510">
    <property type="entry name" value="GmrSD_C"/>
    <property type="match status" value="1"/>
</dbReference>
<dbReference type="PANTHER" id="PTHR35149">
    <property type="entry name" value="SLL5132 PROTEIN"/>
    <property type="match status" value="1"/>
</dbReference>
<dbReference type="InterPro" id="IPR011089">
    <property type="entry name" value="GmrSD_C"/>
</dbReference>
<organism evidence="3 4">
    <name type="scientific">Vasconcelosia minhoensis LEGE 07310</name>
    <dbReference type="NCBI Taxonomy" id="915328"/>
    <lineage>
        <taxon>Bacteria</taxon>
        <taxon>Bacillati</taxon>
        <taxon>Cyanobacteriota</taxon>
        <taxon>Cyanophyceae</taxon>
        <taxon>Nodosilineales</taxon>
        <taxon>Cymatolegaceae</taxon>
        <taxon>Vasconcelosia</taxon>
        <taxon>Vasconcelosia minhoensis</taxon>
    </lineage>
</organism>
<feature type="domain" description="GmrSD restriction endonucleases N-terminal" evidence="1">
    <location>
        <begin position="16"/>
        <end position="244"/>
    </location>
</feature>
<sequence length="574" mass="66934">MAATNFNTKNDTYRKLMGNGLTYRIPPFQRDYSWTEAEWEDLWLDILGTLEPDGEPAHYMGYLVLQSQDDKTFDVIDGQQRLTTLSLIVLATLKHLQRLIEAAIEPERTKQRLEQLRQTYVGYLDPVTLVPRAKLTLNRNNDNYYQTYLIPLVDRLPQRGFRASEHSLRKAFSWFDKRLGEYLRKSGETDQGRVLAQFVDQMSDKLFFTVITVTDELNAYRVFETLNARGVRLSSTDLLKNYLFSVLHRRQQHEHELKTLEDRWESMVGRLGSESFPDFLRVHWNSRHSFVRQAELFKTIRSRVTTREQVFNLLREMDEDIDTYLGLSEPELSAWSREAKDAAGYLRMFSVRQPFPLLLAARRQFSEADFETLLRAGVVFSFRYNVIGSQPPSEQERVYNQVAQRLSKGEFANLAAVLGALTSIYLADEPFRAAFADKTIRTTQSRNRRLVRYLLCQIERHVNGPTYDFDSDRFNLEHVLPQNPEVGWEAFSDDEAEAMVYRLGNMTLCETKLNRDLSNADYSRKREGYQRSNFLLTQKIAVENADWTPERVAARQSWMAKQATAIWRIPQLSG</sequence>
<feature type="domain" description="GmrSD restriction endonucleases C-terminal" evidence="2">
    <location>
        <begin position="428"/>
        <end position="561"/>
    </location>
</feature>